<dbReference type="PANTHER" id="PTHR13603">
    <property type="entry name" value="TRANSMEMBRANE PROTEIN 186"/>
    <property type="match status" value="1"/>
</dbReference>
<reference evidence="10" key="3">
    <citation type="submission" date="2025-09" db="UniProtKB">
        <authorList>
            <consortium name="Ensembl"/>
        </authorList>
    </citation>
    <scope>IDENTIFICATION</scope>
</reference>
<evidence type="ECO:0000313" key="11">
    <source>
        <dbReference type="Proteomes" id="UP000694397"/>
    </source>
</evidence>
<dbReference type="Ensembl" id="ENSSFOT00015050545.1">
    <property type="protein sequence ID" value="ENSSFOP00015074721.1"/>
    <property type="gene ID" value="ENSSFOG00015032780.1"/>
</dbReference>
<evidence type="ECO:0000256" key="4">
    <source>
        <dbReference type="ARBA" id="ARBA00022692"/>
    </source>
</evidence>
<proteinExistence type="inferred from homology"/>
<evidence type="ECO:0000256" key="6">
    <source>
        <dbReference type="ARBA" id="ARBA00022989"/>
    </source>
</evidence>
<keyword evidence="5" id="KW-0999">Mitochondrion inner membrane</keyword>
<sequence>VLSDDGLSSSALAFGCRQYVLTVRPRCLRHVIRSARHERCLVSSRQKAGLQRCRPLCTAPCDQRQPKPDDVMLHKFTLIYKFPAIRFLRVVSRLKLLQTGITFLLLPPVYYLYFQGQVTYSLVSYSTGIAVFAAIMLYSLSHYLRRFVGMIYLDHSETTLKISHLTFWGKRQDLYVPVNDIMTLADTGDSRNEVLLCLKRYSSPDILYFSTQLGQVVDKNAFKQIFGGMS</sequence>
<name>A0A8D0CJN7_SCLFO</name>
<accession>A0A8D0CJN7</accession>
<dbReference type="Pfam" id="PF06979">
    <property type="entry name" value="TMEM70"/>
    <property type="match status" value="1"/>
</dbReference>
<evidence type="ECO:0000256" key="1">
    <source>
        <dbReference type="ARBA" id="ARBA00004448"/>
    </source>
</evidence>
<comment type="subcellular location">
    <subcellularLocation>
        <location evidence="1">Mitochondrion inner membrane</location>
        <topology evidence="1">Multi-pass membrane protein</topology>
    </subcellularLocation>
</comment>
<evidence type="ECO:0000256" key="3">
    <source>
        <dbReference type="ARBA" id="ARBA00014604"/>
    </source>
</evidence>
<evidence type="ECO:0000313" key="10">
    <source>
        <dbReference type="Ensembl" id="ENSSFOP00015074721.1"/>
    </source>
</evidence>
<evidence type="ECO:0000256" key="9">
    <source>
        <dbReference type="SAM" id="Phobius"/>
    </source>
</evidence>
<keyword evidence="6 9" id="KW-1133">Transmembrane helix</keyword>
<dbReference type="GO" id="GO:0005743">
    <property type="term" value="C:mitochondrial inner membrane"/>
    <property type="evidence" value="ECO:0007669"/>
    <property type="project" value="UniProtKB-SubCell"/>
</dbReference>
<dbReference type="Proteomes" id="UP000694397">
    <property type="component" value="Chromosome 20"/>
</dbReference>
<keyword evidence="11" id="KW-1185">Reference proteome</keyword>
<dbReference type="GeneTree" id="ENSGT00390000000087"/>
<feature type="transmembrane region" description="Helical" evidence="9">
    <location>
        <begin position="96"/>
        <end position="114"/>
    </location>
</feature>
<reference evidence="10" key="2">
    <citation type="submission" date="2025-08" db="UniProtKB">
        <authorList>
            <consortium name="Ensembl"/>
        </authorList>
    </citation>
    <scope>IDENTIFICATION</scope>
</reference>
<evidence type="ECO:0000256" key="7">
    <source>
        <dbReference type="ARBA" id="ARBA00023128"/>
    </source>
</evidence>
<dbReference type="InterPro" id="IPR026571">
    <property type="entry name" value="Tmem186"/>
</dbReference>
<protein>
    <recommendedName>
        <fullName evidence="3">Transmembrane protein 186</fullName>
    </recommendedName>
</protein>
<keyword evidence="4 9" id="KW-0812">Transmembrane</keyword>
<comment type="similarity">
    <text evidence="2">Belongs to the TMEM186 family.</text>
</comment>
<dbReference type="OrthoDB" id="6147888at2759"/>
<feature type="transmembrane region" description="Helical" evidence="9">
    <location>
        <begin position="120"/>
        <end position="140"/>
    </location>
</feature>
<reference evidence="10 11" key="1">
    <citation type="submission" date="2019-04" db="EMBL/GenBank/DDBJ databases">
        <authorList>
            <consortium name="Wellcome Sanger Institute Data Sharing"/>
        </authorList>
    </citation>
    <scope>NUCLEOTIDE SEQUENCE [LARGE SCALE GENOMIC DNA]</scope>
</reference>
<evidence type="ECO:0000256" key="5">
    <source>
        <dbReference type="ARBA" id="ARBA00022792"/>
    </source>
</evidence>
<dbReference type="PANTHER" id="PTHR13603:SF1">
    <property type="entry name" value="TRANSMEMBRANE PROTEIN 186"/>
    <property type="match status" value="1"/>
</dbReference>
<evidence type="ECO:0000256" key="2">
    <source>
        <dbReference type="ARBA" id="ARBA00007020"/>
    </source>
</evidence>
<gene>
    <name evidence="10" type="primary">TMEM186</name>
</gene>
<keyword evidence="8 9" id="KW-0472">Membrane</keyword>
<evidence type="ECO:0000256" key="8">
    <source>
        <dbReference type="ARBA" id="ARBA00023136"/>
    </source>
</evidence>
<organism evidence="10 11">
    <name type="scientific">Scleropages formosus</name>
    <name type="common">Asian bonytongue</name>
    <name type="synonym">Osteoglossum formosum</name>
    <dbReference type="NCBI Taxonomy" id="113540"/>
    <lineage>
        <taxon>Eukaryota</taxon>
        <taxon>Metazoa</taxon>
        <taxon>Chordata</taxon>
        <taxon>Craniata</taxon>
        <taxon>Vertebrata</taxon>
        <taxon>Euteleostomi</taxon>
        <taxon>Actinopterygii</taxon>
        <taxon>Neopterygii</taxon>
        <taxon>Teleostei</taxon>
        <taxon>Osteoglossocephala</taxon>
        <taxon>Osteoglossomorpha</taxon>
        <taxon>Osteoglossiformes</taxon>
        <taxon>Osteoglossidae</taxon>
        <taxon>Scleropages</taxon>
    </lineage>
</organism>
<keyword evidence="7" id="KW-0496">Mitochondrion</keyword>
<dbReference type="InterPro" id="IPR045325">
    <property type="entry name" value="TMEM70/TMEM186/TMEM223"/>
</dbReference>
<dbReference type="AlphaFoldDB" id="A0A8D0CJN7"/>